<dbReference type="EMBL" id="MU157907">
    <property type="protein sequence ID" value="KAF9523943.1"/>
    <property type="molecule type" value="Genomic_DNA"/>
</dbReference>
<dbReference type="OrthoDB" id="5340163at2759"/>
<dbReference type="Pfam" id="PF14022">
    <property type="entry name" value="DUF4238"/>
    <property type="match status" value="1"/>
</dbReference>
<reference evidence="1" key="1">
    <citation type="submission" date="2020-11" db="EMBL/GenBank/DDBJ databases">
        <authorList>
            <consortium name="DOE Joint Genome Institute"/>
            <person name="Ahrendt S."/>
            <person name="Riley R."/>
            <person name="Andreopoulos W."/>
            <person name="Labutti K."/>
            <person name="Pangilinan J."/>
            <person name="Ruiz-Duenas F.J."/>
            <person name="Barrasa J.M."/>
            <person name="Sanchez-Garcia M."/>
            <person name="Camarero S."/>
            <person name="Miyauchi S."/>
            <person name="Serrano A."/>
            <person name="Linde D."/>
            <person name="Babiker R."/>
            <person name="Drula E."/>
            <person name="Ayuso-Fernandez I."/>
            <person name="Pacheco R."/>
            <person name="Padilla G."/>
            <person name="Ferreira P."/>
            <person name="Barriuso J."/>
            <person name="Kellner H."/>
            <person name="Castanera R."/>
            <person name="Alfaro M."/>
            <person name="Ramirez L."/>
            <person name="Pisabarro A.G."/>
            <person name="Kuo A."/>
            <person name="Tritt A."/>
            <person name="Lipzen A."/>
            <person name="He G."/>
            <person name="Yan M."/>
            <person name="Ng V."/>
            <person name="Cullen D."/>
            <person name="Martin F."/>
            <person name="Rosso M.-N."/>
            <person name="Henrissat B."/>
            <person name="Hibbett D."/>
            <person name="Martinez A.T."/>
            <person name="Grigoriev I.V."/>
        </authorList>
    </citation>
    <scope>NUCLEOTIDE SEQUENCE</scope>
    <source>
        <strain evidence="1">CBS 506.95</strain>
    </source>
</reference>
<organism evidence="1 2">
    <name type="scientific">Crepidotus variabilis</name>
    <dbReference type="NCBI Taxonomy" id="179855"/>
    <lineage>
        <taxon>Eukaryota</taxon>
        <taxon>Fungi</taxon>
        <taxon>Dikarya</taxon>
        <taxon>Basidiomycota</taxon>
        <taxon>Agaricomycotina</taxon>
        <taxon>Agaricomycetes</taxon>
        <taxon>Agaricomycetidae</taxon>
        <taxon>Agaricales</taxon>
        <taxon>Agaricineae</taxon>
        <taxon>Crepidotaceae</taxon>
        <taxon>Crepidotus</taxon>
    </lineage>
</organism>
<accession>A0A9P6E788</accession>
<gene>
    <name evidence="1" type="ORF">CPB83DRAFT_646048</name>
</gene>
<evidence type="ECO:0008006" key="3">
    <source>
        <dbReference type="Google" id="ProtNLM"/>
    </source>
</evidence>
<dbReference type="AlphaFoldDB" id="A0A9P6E788"/>
<protein>
    <recommendedName>
        <fullName evidence="3">DUF4238 domain-containing protein</fullName>
    </recommendedName>
</protein>
<dbReference type="Proteomes" id="UP000807306">
    <property type="component" value="Unassembled WGS sequence"/>
</dbReference>
<sequence>MSNTIVANKKLKAPKKMYQHTIPRFILRQFDVSYEPLPSQVKKDQEIWRQSKRYHAIHFYNLENGCFTIEDLGSVYGETNLYRNQKEPRDVDYLEHRLGNLEQHACSAIKLIHYGILCSSVTFTRAELVSLRKFVFLTHYRSAAASVSYFCESDPRNASLVDWIESLKTSHGLETDDDVWKEGLKYYLDTSHEDIIAAGQALRYRYGEQQLQKMLQSRVDPELEEWYAIDYENQAKNFCLGIWEAATGSEFVLSENGSGIWDRLIYGSPGTHKIYVVQVTYSEDLSLDLHPTPNKLRPSLLPETPDDRFIFKFTKLSFDQTYSVNEVLLRNANVKHRGSITFLSCRLMLQTLKRYLASGNPALLEEKALFRPLVESLSSFQSKMTKEKSSQGTNL</sequence>
<proteinExistence type="predicted"/>
<keyword evidence="2" id="KW-1185">Reference proteome</keyword>
<dbReference type="InterPro" id="IPR025332">
    <property type="entry name" value="DUF4238"/>
</dbReference>
<evidence type="ECO:0000313" key="2">
    <source>
        <dbReference type="Proteomes" id="UP000807306"/>
    </source>
</evidence>
<comment type="caution">
    <text evidence="1">The sequence shown here is derived from an EMBL/GenBank/DDBJ whole genome shotgun (WGS) entry which is preliminary data.</text>
</comment>
<evidence type="ECO:0000313" key="1">
    <source>
        <dbReference type="EMBL" id="KAF9523943.1"/>
    </source>
</evidence>
<name>A0A9P6E788_9AGAR</name>